<feature type="compositionally biased region" description="Basic and acidic residues" evidence="1">
    <location>
        <begin position="1"/>
        <end position="13"/>
    </location>
</feature>
<sequence length="198" mass="20416">AEQARRLALESDGTRSTGSHCGRPTASPLVAGASTVATVAEAAVAAQRAPPRRGSFSAHSLLGDFDLASDVTKEITARIGNGIWKAGSSVLYAGSTGQLSFSTGSAAPAPPNNNNSNNSNNNNNNKNNNNNNNDNNNPVETAAVAPDASASAADSRGGFGHVPPEVSKAIQQVEARLLAKQDRILTALHELSKNHRGR</sequence>
<name>A0A813ICB7_POLGL</name>
<reference evidence="2" key="1">
    <citation type="submission" date="2021-02" db="EMBL/GenBank/DDBJ databases">
        <authorList>
            <person name="Dougan E. K."/>
            <person name="Rhodes N."/>
            <person name="Thang M."/>
            <person name="Chan C."/>
        </authorList>
    </citation>
    <scope>NUCLEOTIDE SEQUENCE</scope>
</reference>
<protein>
    <submittedName>
        <fullName evidence="2">Uncharacterized protein</fullName>
    </submittedName>
</protein>
<accession>A0A813ICB7</accession>
<evidence type="ECO:0000313" key="3">
    <source>
        <dbReference type="Proteomes" id="UP000626109"/>
    </source>
</evidence>
<feature type="non-terminal residue" evidence="2">
    <location>
        <position position="1"/>
    </location>
</feature>
<dbReference type="Proteomes" id="UP000626109">
    <property type="component" value="Unassembled WGS sequence"/>
</dbReference>
<organism evidence="2 3">
    <name type="scientific">Polarella glacialis</name>
    <name type="common">Dinoflagellate</name>
    <dbReference type="NCBI Taxonomy" id="89957"/>
    <lineage>
        <taxon>Eukaryota</taxon>
        <taxon>Sar</taxon>
        <taxon>Alveolata</taxon>
        <taxon>Dinophyceae</taxon>
        <taxon>Suessiales</taxon>
        <taxon>Suessiaceae</taxon>
        <taxon>Polarella</taxon>
    </lineage>
</organism>
<evidence type="ECO:0000313" key="2">
    <source>
        <dbReference type="EMBL" id="CAE8648326.1"/>
    </source>
</evidence>
<comment type="caution">
    <text evidence="2">The sequence shown here is derived from an EMBL/GenBank/DDBJ whole genome shotgun (WGS) entry which is preliminary data.</text>
</comment>
<gene>
    <name evidence="2" type="ORF">PGLA2088_LOCUS6472</name>
</gene>
<dbReference type="AlphaFoldDB" id="A0A813ICB7"/>
<feature type="region of interest" description="Disordered" evidence="1">
    <location>
        <begin position="1"/>
        <end position="27"/>
    </location>
</feature>
<feature type="compositionally biased region" description="Low complexity" evidence="1">
    <location>
        <begin position="112"/>
        <end position="155"/>
    </location>
</feature>
<evidence type="ECO:0000256" key="1">
    <source>
        <dbReference type="SAM" id="MobiDB-lite"/>
    </source>
</evidence>
<feature type="region of interest" description="Disordered" evidence="1">
    <location>
        <begin position="103"/>
        <end position="165"/>
    </location>
</feature>
<dbReference type="EMBL" id="CAJNNW010006479">
    <property type="protein sequence ID" value="CAE8648326.1"/>
    <property type="molecule type" value="Genomic_DNA"/>
</dbReference>
<proteinExistence type="predicted"/>